<feature type="compositionally biased region" description="Polar residues" evidence="18">
    <location>
        <begin position="362"/>
        <end position="373"/>
    </location>
</feature>
<proteinExistence type="inferred from homology"/>
<dbReference type="RefSeq" id="WP_076756361.1">
    <property type="nucleotide sequence ID" value="NZ_FTPL01000001.1"/>
</dbReference>
<feature type="binding site" evidence="16">
    <location>
        <position position="153"/>
    </location>
    <ligand>
        <name>NADP(+)</name>
        <dbReference type="ChEBI" id="CHEBI:58349"/>
    </ligand>
</feature>
<organism evidence="20 21">
    <name type="scientific">Edaphobacillus lindanitolerans</name>
    <dbReference type="NCBI Taxonomy" id="550447"/>
    <lineage>
        <taxon>Bacteria</taxon>
        <taxon>Bacillati</taxon>
        <taxon>Bacillota</taxon>
        <taxon>Bacilli</taxon>
        <taxon>Bacillales</taxon>
        <taxon>Bacillaceae</taxon>
        <taxon>Edaphobacillus</taxon>
    </lineage>
</organism>
<accession>A0A1U7PKW2</accession>
<feature type="binding site" evidence="16">
    <location>
        <position position="221"/>
    </location>
    <ligand>
        <name>NADP(+)</name>
        <dbReference type="ChEBI" id="CHEBI:58349"/>
    </ligand>
</feature>
<dbReference type="InterPro" id="IPR024072">
    <property type="entry name" value="DHFR-like_dom_sf"/>
</dbReference>
<feature type="domain" description="CMP/dCMP-type deaminase" evidence="19">
    <location>
        <begin position="1"/>
        <end position="123"/>
    </location>
</feature>
<evidence type="ECO:0000256" key="10">
    <source>
        <dbReference type="ARBA" id="ARBA00023002"/>
    </source>
</evidence>
<comment type="pathway">
    <text evidence="3 14">Cofactor biosynthesis; riboflavin biosynthesis; 5-amino-6-(D-ribitylamino)uracil from GTP: step 3/4.</text>
</comment>
<feature type="compositionally biased region" description="Low complexity" evidence="18">
    <location>
        <begin position="374"/>
        <end position="385"/>
    </location>
</feature>
<evidence type="ECO:0000256" key="8">
    <source>
        <dbReference type="ARBA" id="ARBA00022833"/>
    </source>
</evidence>
<evidence type="ECO:0000256" key="4">
    <source>
        <dbReference type="ARBA" id="ARBA00005259"/>
    </source>
</evidence>
<keyword evidence="10 14" id="KW-0560">Oxidoreductase</keyword>
<dbReference type="EC" id="3.5.4.26" evidence="14"/>
<dbReference type="Gene3D" id="3.40.430.10">
    <property type="entry name" value="Dihydrofolate Reductase, subunit A"/>
    <property type="match status" value="1"/>
</dbReference>
<comment type="cofactor">
    <cofactor evidence="14 17">
        <name>Zn(2+)</name>
        <dbReference type="ChEBI" id="CHEBI:29105"/>
    </cofactor>
    <text evidence="14 17">Binds 1 zinc ion.</text>
</comment>
<comment type="catalytic activity">
    <reaction evidence="13 14">
        <text>2,5-diamino-6-hydroxy-4-(5-phosphoribosylamino)-pyrimidine + H2O + H(+) = 5-amino-6-(5-phospho-D-ribosylamino)uracil + NH4(+)</text>
        <dbReference type="Rhea" id="RHEA:21868"/>
        <dbReference type="ChEBI" id="CHEBI:15377"/>
        <dbReference type="ChEBI" id="CHEBI:15378"/>
        <dbReference type="ChEBI" id="CHEBI:28938"/>
        <dbReference type="ChEBI" id="CHEBI:58453"/>
        <dbReference type="ChEBI" id="CHEBI:58614"/>
        <dbReference type="EC" id="3.5.4.26"/>
    </reaction>
</comment>
<comment type="function">
    <text evidence="1 14">Converts 2,5-diamino-6-(ribosylamino)-4(3h)-pyrimidinone 5'-phosphate into 5-amino-6-(ribosylamino)-2,4(1h,3h)-pyrimidinedione 5'-phosphate.</text>
</comment>
<dbReference type="PANTHER" id="PTHR38011:SF7">
    <property type="entry name" value="2,5-DIAMINO-6-RIBOSYLAMINO-4(3H)-PYRIMIDINONE 5'-PHOSPHATE REDUCTASE"/>
    <property type="match status" value="1"/>
</dbReference>
<evidence type="ECO:0000256" key="6">
    <source>
        <dbReference type="ARBA" id="ARBA00022619"/>
    </source>
</evidence>
<dbReference type="SUPFAM" id="SSF53597">
    <property type="entry name" value="Dihydrofolate reductase-like"/>
    <property type="match status" value="1"/>
</dbReference>
<gene>
    <name evidence="20" type="ORF">SAMN05428946_0026</name>
</gene>
<evidence type="ECO:0000256" key="3">
    <source>
        <dbReference type="ARBA" id="ARBA00004910"/>
    </source>
</evidence>
<dbReference type="GO" id="GO:0008835">
    <property type="term" value="F:diaminohydroxyphosphoribosylaminopyrimidine deaminase activity"/>
    <property type="evidence" value="ECO:0007669"/>
    <property type="project" value="UniProtKB-EC"/>
</dbReference>
<keyword evidence="9 14" id="KW-0521">NADP</keyword>
<dbReference type="InterPro" id="IPR016193">
    <property type="entry name" value="Cytidine_deaminase-like"/>
</dbReference>
<feature type="binding site" evidence="16">
    <location>
        <begin position="292"/>
        <end position="298"/>
    </location>
    <ligand>
        <name>NADP(+)</name>
        <dbReference type="ChEBI" id="CHEBI:58349"/>
    </ligand>
</feature>
<evidence type="ECO:0000313" key="20">
    <source>
        <dbReference type="EMBL" id="SIT66147.1"/>
    </source>
</evidence>
<dbReference type="STRING" id="550447.SAMN05428946_0026"/>
<evidence type="ECO:0000256" key="14">
    <source>
        <dbReference type="PIRNR" id="PIRNR006769"/>
    </source>
</evidence>
<dbReference type="UniPathway" id="UPA00275">
    <property type="reaction ID" value="UER00401"/>
</dbReference>
<feature type="binding site" evidence="17">
    <location>
        <position position="75"/>
    </location>
    <ligand>
        <name>Zn(2+)</name>
        <dbReference type="ChEBI" id="CHEBI:29105"/>
        <note>catalytic</note>
    </ligand>
</feature>
<keyword evidence="7 14" id="KW-0479">Metal-binding</keyword>
<protein>
    <recommendedName>
        <fullName evidence="14">Riboflavin biosynthesis protein RibD</fullName>
    </recommendedName>
    <domain>
        <recommendedName>
            <fullName evidence="14">Diaminohydroxyphosphoribosylaminopyrimidine deaminase</fullName>
            <shortName evidence="14">DRAP deaminase</shortName>
            <ecNumber evidence="14">3.5.4.26</ecNumber>
        </recommendedName>
        <alternativeName>
            <fullName evidence="14">Riboflavin-specific deaminase</fullName>
        </alternativeName>
    </domain>
    <domain>
        <recommendedName>
            <fullName evidence="14">5-amino-6-(5-phosphoribosylamino)uracil reductase</fullName>
            <ecNumber evidence="14">1.1.1.193</ecNumber>
        </recommendedName>
        <alternativeName>
            <fullName evidence="14">HTP reductase</fullName>
        </alternativeName>
    </domain>
</protein>
<dbReference type="EMBL" id="FTPL01000001">
    <property type="protein sequence ID" value="SIT66147.1"/>
    <property type="molecule type" value="Genomic_DNA"/>
</dbReference>
<dbReference type="InterPro" id="IPR011549">
    <property type="entry name" value="RibD_C"/>
</dbReference>
<feature type="binding site" evidence="16">
    <location>
        <position position="183"/>
    </location>
    <ligand>
        <name>substrate</name>
    </ligand>
</feature>
<evidence type="ECO:0000256" key="16">
    <source>
        <dbReference type="PIRSR" id="PIRSR006769-2"/>
    </source>
</evidence>
<dbReference type="InterPro" id="IPR002734">
    <property type="entry name" value="RibDG_C"/>
</dbReference>
<dbReference type="Proteomes" id="UP000187550">
    <property type="component" value="Unassembled WGS sequence"/>
</dbReference>
<dbReference type="SUPFAM" id="SSF53927">
    <property type="entry name" value="Cytidine deaminase-like"/>
    <property type="match status" value="1"/>
</dbReference>
<evidence type="ECO:0000313" key="21">
    <source>
        <dbReference type="Proteomes" id="UP000187550"/>
    </source>
</evidence>
<evidence type="ECO:0000256" key="9">
    <source>
        <dbReference type="ARBA" id="ARBA00022857"/>
    </source>
</evidence>
<evidence type="ECO:0000256" key="13">
    <source>
        <dbReference type="ARBA" id="ARBA00049886"/>
    </source>
</evidence>
<sequence>MTEDRYMELALDLAEGVAGQTSPNPPVGAVVVKNGRILGMGAHLKAGGPHAEVHALNEAGEAAGDARLYVTLEPCCHTGKTPPCTEAIIRSGITKVIVGTTDPNPTVHYTGINSLQKAGIEVEVLHHPRAERIIRPFEHFIRTGKPFVTIKTAVTADGKTAAHTGNSRWITGPEAREDVHRLRSRHDAVLTGVGTILHDNPLLTSRLPRGGKHPIRVILDTDLRTPVHYNIIMNTDALTWIVCGSGAPEEREHALARAGAEVIRQSTPDIRIPELLRQLGGRNVQSLLVEAGGKVNASFIESGHLNQFVLYVAPKLIGGSGSPTAFGGTGFPDMGEAAGLSFEEIERIGQDIKITAIKEESACSQGSSRKSGQSAPSPSRVSPPR</sequence>
<comment type="catalytic activity">
    <reaction evidence="12 14">
        <text>5-amino-6-(5-phospho-D-ribitylamino)uracil + NADP(+) = 5-amino-6-(5-phospho-D-ribosylamino)uracil + NADPH + H(+)</text>
        <dbReference type="Rhea" id="RHEA:17845"/>
        <dbReference type="ChEBI" id="CHEBI:15378"/>
        <dbReference type="ChEBI" id="CHEBI:57783"/>
        <dbReference type="ChEBI" id="CHEBI:58349"/>
        <dbReference type="ChEBI" id="CHEBI:58421"/>
        <dbReference type="ChEBI" id="CHEBI:58453"/>
        <dbReference type="EC" id="1.1.1.193"/>
    </reaction>
</comment>
<name>A0A1U7PKW2_9BACI</name>
<dbReference type="PIRSF" id="PIRSF006769">
    <property type="entry name" value="RibD"/>
    <property type="match status" value="1"/>
</dbReference>
<keyword evidence="8 14" id="KW-0862">Zinc</keyword>
<dbReference type="GO" id="GO:0009231">
    <property type="term" value="P:riboflavin biosynthetic process"/>
    <property type="evidence" value="ECO:0007669"/>
    <property type="project" value="UniProtKB-UniPathway"/>
</dbReference>
<evidence type="ECO:0000256" key="7">
    <source>
        <dbReference type="ARBA" id="ARBA00022723"/>
    </source>
</evidence>
<feature type="binding site" evidence="16">
    <location>
        <position position="290"/>
    </location>
    <ligand>
        <name>substrate</name>
    </ligand>
</feature>
<keyword evidence="11" id="KW-0511">Multifunctional enzyme</keyword>
<dbReference type="Pfam" id="PF00383">
    <property type="entry name" value="dCMP_cyt_deam_1"/>
    <property type="match status" value="1"/>
</dbReference>
<dbReference type="InterPro" id="IPR016192">
    <property type="entry name" value="APOBEC/CMP_deaminase_Zn-bd"/>
</dbReference>
<feature type="binding site" evidence="17">
    <location>
        <position position="50"/>
    </location>
    <ligand>
        <name>Zn(2+)</name>
        <dbReference type="ChEBI" id="CHEBI:29105"/>
        <note>catalytic</note>
    </ligand>
</feature>
<comment type="similarity">
    <text evidence="4 14">In the N-terminal section; belongs to the cytidine and deoxycytidylate deaminase family.</text>
</comment>
<feature type="region of interest" description="Disordered" evidence="18">
    <location>
        <begin position="360"/>
        <end position="385"/>
    </location>
</feature>
<dbReference type="PANTHER" id="PTHR38011">
    <property type="entry name" value="DIHYDROFOLATE REDUCTASE FAMILY PROTEIN (AFU_ORTHOLOGUE AFUA_8G06820)"/>
    <property type="match status" value="1"/>
</dbReference>
<feature type="binding site" evidence="16">
    <location>
        <position position="195"/>
    </location>
    <ligand>
        <name>NADP(+)</name>
        <dbReference type="ChEBI" id="CHEBI:58349"/>
    </ligand>
</feature>
<dbReference type="CDD" id="cd01284">
    <property type="entry name" value="Riboflavin_deaminase-reductase"/>
    <property type="match status" value="1"/>
</dbReference>
<dbReference type="PROSITE" id="PS00903">
    <property type="entry name" value="CYT_DCMP_DEAMINASES_1"/>
    <property type="match status" value="1"/>
</dbReference>
<dbReference type="GO" id="GO:0008270">
    <property type="term" value="F:zinc ion binding"/>
    <property type="evidence" value="ECO:0007669"/>
    <property type="project" value="InterPro"/>
</dbReference>
<feature type="binding site" evidence="16">
    <location>
        <position position="167"/>
    </location>
    <ligand>
        <name>substrate</name>
    </ligand>
</feature>
<evidence type="ECO:0000259" key="19">
    <source>
        <dbReference type="PROSITE" id="PS51747"/>
    </source>
</evidence>
<reference evidence="21" key="1">
    <citation type="submission" date="2017-01" db="EMBL/GenBank/DDBJ databases">
        <authorList>
            <person name="Varghese N."/>
            <person name="Submissions S."/>
        </authorList>
    </citation>
    <scope>NUCLEOTIDE SEQUENCE [LARGE SCALE GENOMIC DNA]</scope>
    <source>
        <strain evidence="21">MNA4</strain>
    </source>
</reference>
<dbReference type="AlphaFoldDB" id="A0A1U7PKW2"/>
<dbReference type="NCBIfam" id="TIGR00227">
    <property type="entry name" value="ribD_Cterm"/>
    <property type="match status" value="1"/>
</dbReference>
<dbReference type="InterPro" id="IPR050765">
    <property type="entry name" value="Riboflavin_Biosynth_HTPR"/>
</dbReference>
<feature type="binding site" evidence="16">
    <location>
        <position position="206"/>
    </location>
    <ligand>
        <name>substrate</name>
    </ligand>
</feature>
<dbReference type="NCBIfam" id="TIGR00326">
    <property type="entry name" value="eubact_ribD"/>
    <property type="match status" value="1"/>
</dbReference>
<evidence type="ECO:0000256" key="11">
    <source>
        <dbReference type="ARBA" id="ARBA00023268"/>
    </source>
</evidence>
<feature type="binding site" evidence="16">
    <location>
        <position position="203"/>
    </location>
    <ligand>
        <name>substrate</name>
    </ligand>
</feature>
<comment type="similarity">
    <text evidence="5 14">In the C-terminal section; belongs to the HTP reductase family.</text>
</comment>
<dbReference type="GO" id="GO:0050661">
    <property type="term" value="F:NADP binding"/>
    <property type="evidence" value="ECO:0007669"/>
    <property type="project" value="InterPro"/>
</dbReference>
<evidence type="ECO:0000256" key="17">
    <source>
        <dbReference type="PIRSR" id="PIRSR006769-3"/>
    </source>
</evidence>
<dbReference type="EC" id="1.1.1.193" evidence="14"/>
<dbReference type="InterPro" id="IPR004794">
    <property type="entry name" value="Eubact_RibD"/>
</dbReference>
<keyword evidence="6 14" id="KW-0686">Riboflavin biosynthesis</keyword>
<evidence type="ECO:0000256" key="15">
    <source>
        <dbReference type="PIRSR" id="PIRSR006769-1"/>
    </source>
</evidence>
<feature type="binding site" evidence="16">
    <location>
        <position position="199"/>
    </location>
    <ligand>
        <name>NADP(+)</name>
        <dbReference type="ChEBI" id="CHEBI:58349"/>
    </ligand>
</feature>
<dbReference type="PROSITE" id="PS51747">
    <property type="entry name" value="CYT_DCMP_DEAMINASES_2"/>
    <property type="match status" value="1"/>
</dbReference>
<evidence type="ECO:0000256" key="1">
    <source>
        <dbReference type="ARBA" id="ARBA00002151"/>
    </source>
</evidence>
<comment type="pathway">
    <text evidence="2 14">Cofactor biosynthesis; riboflavin biosynthesis; 5-amino-6-(D-ribitylamino)uracil from GTP: step 2/4.</text>
</comment>
<feature type="active site" description="Proton donor" evidence="15">
    <location>
        <position position="52"/>
    </location>
</feature>
<dbReference type="InterPro" id="IPR002125">
    <property type="entry name" value="CMP_dCMP_dom"/>
</dbReference>
<evidence type="ECO:0000256" key="5">
    <source>
        <dbReference type="ARBA" id="ARBA00007417"/>
    </source>
</evidence>
<dbReference type="Gene3D" id="3.40.140.10">
    <property type="entry name" value="Cytidine Deaminase, domain 2"/>
    <property type="match status" value="1"/>
</dbReference>
<dbReference type="GO" id="GO:0008703">
    <property type="term" value="F:5-amino-6-(5-phosphoribosylamino)uracil reductase activity"/>
    <property type="evidence" value="ECO:0007669"/>
    <property type="project" value="UniProtKB-EC"/>
</dbReference>
<keyword evidence="14" id="KW-0378">Hydrolase</keyword>
<evidence type="ECO:0000256" key="2">
    <source>
        <dbReference type="ARBA" id="ARBA00004882"/>
    </source>
</evidence>
<feature type="binding site" evidence="17">
    <location>
        <position position="84"/>
    </location>
    <ligand>
        <name>Zn(2+)</name>
        <dbReference type="ChEBI" id="CHEBI:29105"/>
        <note>catalytic</note>
    </ligand>
</feature>
<feature type="binding site" evidence="16">
    <location>
        <position position="169"/>
    </location>
    <ligand>
        <name>NADP(+)</name>
        <dbReference type="ChEBI" id="CHEBI:58349"/>
    </ligand>
</feature>
<dbReference type="Pfam" id="PF01872">
    <property type="entry name" value="RibD_C"/>
    <property type="match status" value="1"/>
</dbReference>
<evidence type="ECO:0000256" key="18">
    <source>
        <dbReference type="SAM" id="MobiDB-lite"/>
    </source>
</evidence>
<keyword evidence="21" id="KW-1185">Reference proteome</keyword>
<evidence type="ECO:0000256" key="12">
    <source>
        <dbReference type="ARBA" id="ARBA00049861"/>
    </source>
</evidence>